<dbReference type="Pfam" id="PF01753">
    <property type="entry name" value="zf-MYND"/>
    <property type="match status" value="1"/>
</dbReference>
<keyword evidence="1" id="KW-0479">Metal-binding</keyword>
<dbReference type="EMBL" id="JATAAI010000003">
    <property type="protein sequence ID" value="KAK1747232.1"/>
    <property type="molecule type" value="Genomic_DNA"/>
</dbReference>
<dbReference type="PROSITE" id="PS50865">
    <property type="entry name" value="ZF_MYND_2"/>
    <property type="match status" value="1"/>
</dbReference>
<dbReference type="AlphaFoldDB" id="A0AAD8YL16"/>
<dbReference type="GO" id="GO:0008270">
    <property type="term" value="F:zinc ion binding"/>
    <property type="evidence" value="ECO:0007669"/>
    <property type="project" value="UniProtKB-KW"/>
</dbReference>
<evidence type="ECO:0000256" key="5">
    <source>
        <dbReference type="PROSITE-ProRule" id="PRU00134"/>
    </source>
</evidence>
<proteinExistence type="inferred from homology"/>
<evidence type="ECO:0000256" key="3">
    <source>
        <dbReference type="ARBA" id="ARBA00022833"/>
    </source>
</evidence>
<dbReference type="Gene3D" id="1.25.40.10">
    <property type="entry name" value="Tetratricopeptide repeat domain"/>
    <property type="match status" value="1"/>
</dbReference>
<evidence type="ECO:0000256" key="4">
    <source>
        <dbReference type="ARBA" id="ARBA00038101"/>
    </source>
</evidence>
<dbReference type="GO" id="GO:0005789">
    <property type="term" value="C:endoplasmic reticulum membrane"/>
    <property type="evidence" value="ECO:0007669"/>
    <property type="project" value="TreeGrafter"/>
</dbReference>
<organism evidence="7 8">
    <name type="scientific">Skeletonema marinoi</name>
    <dbReference type="NCBI Taxonomy" id="267567"/>
    <lineage>
        <taxon>Eukaryota</taxon>
        <taxon>Sar</taxon>
        <taxon>Stramenopiles</taxon>
        <taxon>Ochrophyta</taxon>
        <taxon>Bacillariophyta</taxon>
        <taxon>Coscinodiscophyceae</taxon>
        <taxon>Thalassiosirophycidae</taxon>
        <taxon>Thalassiosirales</taxon>
        <taxon>Skeletonemataceae</taxon>
        <taxon>Skeletonema</taxon>
        <taxon>Skeletonema marinoi-dohrnii complex</taxon>
    </lineage>
</organism>
<dbReference type="InterPro" id="IPR002893">
    <property type="entry name" value="Znf_MYND"/>
</dbReference>
<evidence type="ECO:0000313" key="8">
    <source>
        <dbReference type="Proteomes" id="UP001224775"/>
    </source>
</evidence>
<feature type="domain" description="MYND-type" evidence="6">
    <location>
        <begin position="15"/>
        <end position="60"/>
    </location>
</feature>
<dbReference type="InterPro" id="IPR050767">
    <property type="entry name" value="Sel1_AlgK"/>
</dbReference>
<comment type="caution">
    <text evidence="7">The sequence shown here is derived from an EMBL/GenBank/DDBJ whole genome shotgun (WGS) entry which is preliminary data.</text>
</comment>
<dbReference type="GO" id="GO:0036503">
    <property type="term" value="P:ERAD pathway"/>
    <property type="evidence" value="ECO:0007669"/>
    <property type="project" value="TreeGrafter"/>
</dbReference>
<evidence type="ECO:0000256" key="2">
    <source>
        <dbReference type="ARBA" id="ARBA00022771"/>
    </source>
</evidence>
<dbReference type="Gene3D" id="6.10.140.2220">
    <property type="match status" value="1"/>
</dbReference>
<accession>A0AAD8YL16</accession>
<dbReference type="Pfam" id="PF08238">
    <property type="entry name" value="Sel1"/>
    <property type="match status" value="2"/>
</dbReference>
<dbReference type="SMART" id="SM00671">
    <property type="entry name" value="SEL1"/>
    <property type="match status" value="2"/>
</dbReference>
<dbReference type="PANTHER" id="PTHR11102">
    <property type="entry name" value="SEL-1-LIKE PROTEIN"/>
    <property type="match status" value="1"/>
</dbReference>
<dbReference type="Proteomes" id="UP001224775">
    <property type="component" value="Unassembled WGS sequence"/>
</dbReference>
<dbReference type="InterPro" id="IPR006597">
    <property type="entry name" value="Sel1-like"/>
</dbReference>
<evidence type="ECO:0000256" key="1">
    <source>
        <dbReference type="ARBA" id="ARBA00022723"/>
    </source>
</evidence>
<evidence type="ECO:0000259" key="6">
    <source>
        <dbReference type="PROSITE" id="PS50865"/>
    </source>
</evidence>
<sequence length="263" mass="29250">MSADTGAGEENTSCCASCGNAEVDDIKLKDCNDCKSVRYCGDKCQREHRTEPSARFNIICNGCDYANLIRELKGSLELKCAFCRHPRISDEELELNLMKRVEANDSAAMCQIGGYRRNEGDYVTAFQHYSKAAELGDAHAHYLLTQMYYNGEGVKKDEKKEVYHLAAIGGNPDARYDLGIAEWHKCRHARAVKHFIIAAKLALKDCYRKGLVSKEDFAAALRGHQAADDATKSPQREEAVLELPKLDAAMDAGICNEECQCCH</sequence>
<gene>
    <name evidence="7" type="ORF">QTG54_002576</name>
</gene>
<dbReference type="InterPro" id="IPR011990">
    <property type="entry name" value="TPR-like_helical_dom_sf"/>
</dbReference>
<reference evidence="7" key="1">
    <citation type="submission" date="2023-06" db="EMBL/GenBank/DDBJ databases">
        <title>Survivors Of The Sea: Transcriptome response of Skeletonema marinoi to long-term dormancy.</title>
        <authorList>
            <person name="Pinder M.I.M."/>
            <person name="Kourtchenko O."/>
            <person name="Robertson E.K."/>
            <person name="Larsson T."/>
            <person name="Maumus F."/>
            <person name="Osuna-Cruz C.M."/>
            <person name="Vancaester E."/>
            <person name="Stenow R."/>
            <person name="Vandepoele K."/>
            <person name="Ploug H."/>
            <person name="Bruchert V."/>
            <person name="Godhe A."/>
            <person name="Topel M."/>
        </authorList>
    </citation>
    <scope>NUCLEOTIDE SEQUENCE</scope>
    <source>
        <strain evidence="7">R05AC</strain>
    </source>
</reference>
<evidence type="ECO:0000313" key="7">
    <source>
        <dbReference type="EMBL" id="KAK1747232.1"/>
    </source>
</evidence>
<keyword evidence="8" id="KW-1185">Reference proteome</keyword>
<dbReference type="SUPFAM" id="SSF81901">
    <property type="entry name" value="HCP-like"/>
    <property type="match status" value="1"/>
</dbReference>
<comment type="similarity">
    <text evidence="4">Belongs to the sel-1 family.</text>
</comment>
<keyword evidence="2 5" id="KW-0863">Zinc-finger</keyword>
<keyword evidence="3" id="KW-0862">Zinc</keyword>
<protein>
    <recommendedName>
        <fullName evidence="6">MYND-type domain-containing protein</fullName>
    </recommendedName>
</protein>
<name>A0AAD8YL16_9STRA</name>
<dbReference type="PANTHER" id="PTHR11102:SF147">
    <property type="entry name" value="SEL1L ADAPTOR SUBUNIT OF ERAD E3 UBIQUITIN LIGASE"/>
    <property type="match status" value="1"/>
</dbReference>